<keyword evidence="3" id="KW-1185">Reference proteome</keyword>
<sequence length="328" mass="37462">MMRHAIARPWAMPALSPCFPETPIMSSESGRYTVSQRFDLPSSNITLQSSDRVLFKIHRINLEMYSRVFADAAATTAGAASDEIVMLSESSAVLEIMFQYMYLQPQPDLSSVEFEVLKELAEAVEKYEVYCAMSVCSHQMREHISEYPVDVMLYAIRHKYTDIMNESAVATLDIAPYSILSRVPHNVFEAWINYVETYQTLVAKEFNRFGPTRLHRGVTVPCDVWYENYALIASELGHANFASGKLYKRSGISNQFSVGLSNSPSGHGRRKENVMADRLPILALLPSIVEKRQALTAERCADCKRELGYWIHQTERDWREMRPFSEFL</sequence>
<dbReference type="Proteomes" id="UP001049176">
    <property type="component" value="Chromosome 6"/>
</dbReference>
<dbReference type="PROSITE" id="PS50097">
    <property type="entry name" value="BTB"/>
    <property type="match status" value="1"/>
</dbReference>
<evidence type="ECO:0000313" key="3">
    <source>
        <dbReference type="Proteomes" id="UP001049176"/>
    </source>
</evidence>
<proteinExistence type="predicted"/>
<name>A0A9P7USY6_9AGAR</name>
<dbReference type="KEGG" id="more:E1B28_010701"/>
<protein>
    <recommendedName>
        <fullName evidence="1">BTB domain-containing protein</fullName>
    </recommendedName>
</protein>
<dbReference type="EMBL" id="CM032186">
    <property type="protein sequence ID" value="KAG7091681.1"/>
    <property type="molecule type" value="Genomic_DNA"/>
</dbReference>
<evidence type="ECO:0000259" key="1">
    <source>
        <dbReference type="PROSITE" id="PS50097"/>
    </source>
</evidence>
<comment type="caution">
    <text evidence="2">The sequence shown here is derived from an EMBL/GenBank/DDBJ whole genome shotgun (WGS) entry which is preliminary data.</text>
</comment>
<dbReference type="Pfam" id="PF00651">
    <property type="entry name" value="BTB"/>
    <property type="match status" value="1"/>
</dbReference>
<feature type="domain" description="BTB" evidence="1">
    <location>
        <begin position="43"/>
        <end position="102"/>
    </location>
</feature>
<dbReference type="Gene3D" id="3.30.710.10">
    <property type="entry name" value="Potassium Channel Kv1.1, Chain A"/>
    <property type="match status" value="1"/>
</dbReference>
<organism evidence="2 3">
    <name type="scientific">Marasmius oreades</name>
    <name type="common">fairy-ring Marasmius</name>
    <dbReference type="NCBI Taxonomy" id="181124"/>
    <lineage>
        <taxon>Eukaryota</taxon>
        <taxon>Fungi</taxon>
        <taxon>Dikarya</taxon>
        <taxon>Basidiomycota</taxon>
        <taxon>Agaricomycotina</taxon>
        <taxon>Agaricomycetes</taxon>
        <taxon>Agaricomycetidae</taxon>
        <taxon>Agaricales</taxon>
        <taxon>Marasmiineae</taxon>
        <taxon>Marasmiaceae</taxon>
        <taxon>Marasmius</taxon>
    </lineage>
</organism>
<evidence type="ECO:0000313" key="2">
    <source>
        <dbReference type="EMBL" id="KAG7091681.1"/>
    </source>
</evidence>
<dbReference type="InterPro" id="IPR000210">
    <property type="entry name" value="BTB/POZ_dom"/>
</dbReference>
<reference evidence="2" key="1">
    <citation type="journal article" date="2021" name="Genome Biol. Evol.">
        <title>The assembled and annotated genome of the fairy-ring fungus Marasmius oreades.</title>
        <authorList>
            <person name="Hiltunen M."/>
            <person name="Ament-Velasquez S.L."/>
            <person name="Johannesson H."/>
        </authorList>
    </citation>
    <scope>NUCLEOTIDE SEQUENCE</scope>
    <source>
        <strain evidence="2">03SP1</strain>
    </source>
</reference>
<dbReference type="OrthoDB" id="3184970at2759"/>
<dbReference type="InterPro" id="IPR011333">
    <property type="entry name" value="SKP1/BTB/POZ_sf"/>
</dbReference>
<dbReference type="GeneID" id="66079777"/>
<dbReference type="RefSeq" id="XP_043008151.1">
    <property type="nucleotide sequence ID" value="XM_043155678.1"/>
</dbReference>
<gene>
    <name evidence="2" type="ORF">E1B28_010701</name>
</gene>
<dbReference type="SUPFAM" id="SSF54695">
    <property type="entry name" value="POZ domain"/>
    <property type="match status" value="1"/>
</dbReference>
<accession>A0A9P7USY6</accession>
<dbReference type="AlphaFoldDB" id="A0A9P7USY6"/>